<dbReference type="InParanoid" id="B7Q8T0"/>
<organism>
    <name type="scientific">Ixodes scapularis</name>
    <name type="common">Black-legged tick</name>
    <name type="synonym">Deer tick</name>
    <dbReference type="NCBI Taxonomy" id="6945"/>
    <lineage>
        <taxon>Eukaryota</taxon>
        <taxon>Metazoa</taxon>
        <taxon>Ecdysozoa</taxon>
        <taxon>Arthropoda</taxon>
        <taxon>Chelicerata</taxon>
        <taxon>Arachnida</taxon>
        <taxon>Acari</taxon>
        <taxon>Parasitiformes</taxon>
        <taxon>Ixodida</taxon>
        <taxon>Ixodoidea</taxon>
        <taxon>Ixodidae</taxon>
        <taxon>Ixodinae</taxon>
        <taxon>Ixodes</taxon>
    </lineage>
</organism>
<dbReference type="AlphaFoldDB" id="B7Q8T0"/>
<evidence type="ECO:0000313" key="3">
    <source>
        <dbReference type="EMBL" id="EEC15252.1"/>
    </source>
</evidence>
<keyword evidence="1" id="KW-0560">Oxidoreductase</keyword>
<evidence type="ECO:0000313" key="4">
    <source>
        <dbReference type="EnsemblMetazoa" id="ISCW011215-PA"/>
    </source>
</evidence>
<keyword evidence="5" id="KW-1185">Reference proteome</keyword>
<dbReference type="VEuPathDB" id="VectorBase:ISCW011215"/>
<dbReference type="HOGENOM" id="CLU_1373611_0_0_1"/>
<dbReference type="InterPro" id="IPR036396">
    <property type="entry name" value="Cyt_P450_sf"/>
</dbReference>
<dbReference type="EnsemblMetazoa" id="ISCW011215-RA">
    <property type="protein sequence ID" value="ISCW011215-PA"/>
    <property type="gene ID" value="ISCW011215"/>
</dbReference>
<dbReference type="Proteomes" id="UP000001555">
    <property type="component" value="Unassembled WGS sequence"/>
</dbReference>
<keyword evidence="1" id="KW-0503">Monooxygenase</keyword>
<dbReference type="GO" id="GO:0005506">
    <property type="term" value="F:iron ion binding"/>
    <property type="evidence" value="ECO:0007669"/>
    <property type="project" value="InterPro"/>
</dbReference>
<dbReference type="PaxDb" id="6945-B7Q8T0"/>
<protein>
    <submittedName>
        <fullName evidence="3 4">Uncharacterized protein</fullName>
    </submittedName>
</protein>
<feature type="region of interest" description="Disordered" evidence="2">
    <location>
        <begin position="159"/>
        <end position="179"/>
    </location>
</feature>
<dbReference type="EMBL" id="DS886028">
    <property type="protein sequence ID" value="EEC15252.1"/>
    <property type="molecule type" value="Genomic_DNA"/>
</dbReference>
<reference evidence="4" key="2">
    <citation type="submission" date="2020-05" db="UniProtKB">
        <authorList>
            <consortium name="EnsemblMetazoa"/>
        </authorList>
    </citation>
    <scope>IDENTIFICATION</scope>
    <source>
        <strain evidence="4">wikel</strain>
    </source>
</reference>
<evidence type="ECO:0000313" key="5">
    <source>
        <dbReference type="Proteomes" id="UP000001555"/>
    </source>
</evidence>
<dbReference type="VEuPathDB" id="VectorBase:ISCI011215"/>
<dbReference type="GO" id="GO:0004497">
    <property type="term" value="F:monooxygenase activity"/>
    <property type="evidence" value="ECO:0007669"/>
    <property type="project" value="UniProtKB-KW"/>
</dbReference>
<evidence type="ECO:0000256" key="2">
    <source>
        <dbReference type="SAM" id="MobiDB-lite"/>
    </source>
</evidence>
<dbReference type="OrthoDB" id="2789670at2759"/>
<evidence type="ECO:0000256" key="1">
    <source>
        <dbReference type="ARBA" id="ARBA00023033"/>
    </source>
</evidence>
<dbReference type="EMBL" id="ABJB010536053">
    <property type="status" value="NOT_ANNOTATED_CDS"/>
    <property type="molecule type" value="Genomic_DNA"/>
</dbReference>
<reference evidence="3 5" key="1">
    <citation type="submission" date="2008-03" db="EMBL/GenBank/DDBJ databases">
        <title>Annotation of Ixodes scapularis.</title>
        <authorList>
            <consortium name="Ixodes scapularis Genome Project Consortium"/>
            <person name="Caler E."/>
            <person name="Hannick L.I."/>
            <person name="Bidwell S."/>
            <person name="Joardar V."/>
            <person name="Thiagarajan M."/>
            <person name="Amedeo P."/>
            <person name="Galinsky K.J."/>
            <person name="Schobel S."/>
            <person name="Inman J."/>
            <person name="Hostetler J."/>
            <person name="Miller J."/>
            <person name="Hammond M."/>
            <person name="Megy K."/>
            <person name="Lawson D."/>
            <person name="Kodira C."/>
            <person name="Sutton G."/>
            <person name="Meyer J."/>
            <person name="Hill C.A."/>
            <person name="Birren B."/>
            <person name="Nene V."/>
            <person name="Collins F."/>
            <person name="Alarcon-Chaidez F."/>
            <person name="Wikel S."/>
            <person name="Strausberg R."/>
        </authorList>
    </citation>
    <scope>NUCLEOTIDE SEQUENCE [LARGE SCALE GENOMIC DNA]</scope>
    <source>
        <strain evidence="5">Wikel</strain>
        <strain evidence="3">Wikel colony</strain>
    </source>
</reference>
<dbReference type="Gene3D" id="1.10.630.10">
    <property type="entry name" value="Cytochrome P450"/>
    <property type="match status" value="1"/>
</dbReference>
<gene>
    <name evidence="3" type="ORF">IscW_ISCW011215</name>
</gene>
<sequence length="199" mass="22595">MASYEGVDITGLQVEHDEADECTDDFFKIVDKTERERGDVEISLPFCRLSIDVLLRYLIGARTNVQVVSEETEYFVKFVRAALARSPYSWVLIFNAIPIWDSMKKLIFFVRECFHVQPQTRVHKYIAELVRLRRAKGWTGNEDLVQLLFNAEEKYGAEVKPSGTRHSTDSGHSTNSNTPCRGITPFATVANAELFVIAG</sequence>
<feature type="compositionally biased region" description="Polar residues" evidence="2">
    <location>
        <begin position="170"/>
        <end position="179"/>
    </location>
</feature>
<dbReference type="GO" id="GO:0020037">
    <property type="term" value="F:heme binding"/>
    <property type="evidence" value="ECO:0007669"/>
    <property type="project" value="InterPro"/>
</dbReference>
<dbReference type="VEuPathDB" id="VectorBase:ISCP_006832"/>
<accession>B7Q8T0</accession>
<dbReference type="EMBL" id="ABJB010424056">
    <property type="status" value="NOT_ANNOTATED_CDS"/>
    <property type="molecule type" value="Genomic_DNA"/>
</dbReference>
<dbReference type="SUPFAM" id="SSF48264">
    <property type="entry name" value="Cytochrome P450"/>
    <property type="match status" value="1"/>
</dbReference>
<name>B7Q8T0_IXOSC</name>
<proteinExistence type="predicted"/>
<dbReference type="GO" id="GO:0016705">
    <property type="term" value="F:oxidoreductase activity, acting on paired donors, with incorporation or reduction of molecular oxygen"/>
    <property type="evidence" value="ECO:0007669"/>
    <property type="project" value="InterPro"/>
</dbReference>